<dbReference type="PROSITE" id="PS50965">
    <property type="entry name" value="NERD"/>
    <property type="match status" value="1"/>
</dbReference>
<dbReference type="EMBL" id="LAJX01000190">
    <property type="protein sequence ID" value="KJV05671.1"/>
    <property type="molecule type" value="Genomic_DNA"/>
</dbReference>
<name>A0A0F3IG00_9GAMM</name>
<gene>
    <name evidence="2" type="ORF">VZ94_16535</name>
</gene>
<evidence type="ECO:0000259" key="1">
    <source>
        <dbReference type="PROSITE" id="PS50965"/>
    </source>
</evidence>
<organism evidence="2 3">
    <name type="scientific">Methylocucumis oryzae</name>
    <dbReference type="NCBI Taxonomy" id="1632867"/>
    <lineage>
        <taxon>Bacteria</taxon>
        <taxon>Pseudomonadati</taxon>
        <taxon>Pseudomonadota</taxon>
        <taxon>Gammaproteobacteria</taxon>
        <taxon>Methylococcales</taxon>
        <taxon>Methylococcaceae</taxon>
        <taxon>Methylocucumis</taxon>
    </lineage>
</organism>
<dbReference type="OrthoDB" id="5782056at2"/>
<dbReference type="Proteomes" id="UP000033684">
    <property type="component" value="Unassembled WGS sequence"/>
</dbReference>
<reference evidence="3" key="1">
    <citation type="submission" date="2015-03" db="EMBL/GenBank/DDBJ databases">
        <title>Draft genome sequence of a novel methanotroph (Sn10-6) isolated from flooded ricefield rhizosphere in India.</title>
        <authorList>
            <person name="Pandit P.S."/>
            <person name="Pore S.D."/>
            <person name="Arora P."/>
            <person name="Kapse N.G."/>
            <person name="Dhakephalkar P.K."/>
            <person name="Rahalkar M.C."/>
        </authorList>
    </citation>
    <scope>NUCLEOTIDE SEQUENCE [LARGE SCALE GENOMIC DNA]</scope>
    <source>
        <strain evidence="3">Sn10-6</strain>
    </source>
</reference>
<accession>A0A0F3IG00</accession>
<proteinExistence type="predicted"/>
<dbReference type="RefSeq" id="WP_045780068.1">
    <property type="nucleotide sequence ID" value="NZ_LAJX01000190.1"/>
</dbReference>
<dbReference type="AlphaFoldDB" id="A0A0F3IG00"/>
<sequence length="161" mass="18756">MIVEMIVTLAFLAIPFSIGYQTGRKNLIYKENEGEKKVRITLQSIEEHGYHLKNNITIPTTNGSTQIDHILFSRKGIFIIETKDYKGWIYGNEKQHKWTQTFKNSQKKYKFLNPLLQNNGHIYHLSNVVGISKEWIISIVVFTNSEVEIKTNLPNKRCKTK</sequence>
<keyword evidence="3" id="KW-1185">Reference proteome</keyword>
<comment type="caution">
    <text evidence="2">The sequence shown here is derived from an EMBL/GenBank/DDBJ whole genome shotgun (WGS) entry which is preliminary data.</text>
</comment>
<evidence type="ECO:0000313" key="3">
    <source>
        <dbReference type="Proteomes" id="UP000033684"/>
    </source>
</evidence>
<dbReference type="InterPro" id="IPR011528">
    <property type="entry name" value="NERD"/>
</dbReference>
<dbReference type="Pfam" id="PF08378">
    <property type="entry name" value="NERD"/>
    <property type="match status" value="1"/>
</dbReference>
<evidence type="ECO:0000313" key="2">
    <source>
        <dbReference type="EMBL" id="KJV05671.1"/>
    </source>
</evidence>
<protein>
    <recommendedName>
        <fullName evidence="1">NERD domain-containing protein</fullName>
    </recommendedName>
</protein>
<feature type="domain" description="NERD" evidence="1">
    <location>
        <begin position="30"/>
        <end position="148"/>
    </location>
</feature>
<reference evidence="2 3" key="2">
    <citation type="journal article" date="2016" name="Microb. Ecol.">
        <title>Genome Characteristics of a Novel Type I Methanotroph (Sn10-6) Isolated from a Flooded Indian Rice Field.</title>
        <authorList>
            <person name="Rahalkar M.C."/>
            <person name="Pandit P.S."/>
            <person name="Dhakephalkar P.K."/>
            <person name="Pore S."/>
            <person name="Arora P."/>
            <person name="Kapse N."/>
        </authorList>
    </citation>
    <scope>NUCLEOTIDE SEQUENCE [LARGE SCALE GENOMIC DNA]</scope>
    <source>
        <strain evidence="2 3">Sn10-6</strain>
    </source>
</reference>